<keyword evidence="2" id="KW-1185">Reference proteome</keyword>
<sequence>MSDMLSVFDQPNDGLFFAHLRGSEMHWFFVQGAQALRKDLYIPGVLSLINGIEATLRITIHQLAGKSFNEDLSDYKLLSNTLINQAGDKGMPILALAFPGESDFIENLATTKPNRVDVKIVALRNDLCHGNVTPFLNRELGEDLIFFTPECLRETSQILLSVSKQWVEELSRFRLATLGY</sequence>
<evidence type="ECO:0008006" key="3">
    <source>
        <dbReference type="Google" id="ProtNLM"/>
    </source>
</evidence>
<dbReference type="RefSeq" id="WP_172187330.1">
    <property type="nucleotide sequence ID" value="NZ_CAWPPK010000247.1"/>
</dbReference>
<evidence type="ECO:0000313" key="2">
    <source>
        <dbReference type="Proteomes" id="UP000702425"/>
    </source>
</evidence>
<comment type="caution">
    <text evidence="1">The sequence shown here is derived from an EMBL/GenBank/DDBJ whole genome shotgun (WGS) entry which is preliminary data.</text>
</comment>
<gene>
    <name evidence="1" type="ORF">E5S67_02357</name>
</gene>
<reference evidence="1 2" key="1">
    <citation type="journal article" date="2020" name="Sci. Rep.">
        <title>A novel cyanobacterial geosmin producer, revising GeoA distribution and dispersion patterns in Bacteria.</title>
        <authorList>
            <person name="Churro C."/>
            <person name="Semedo-Aguiar A.P."/>
            <person name="Silva A.D."/>
            <person name="Pereira-Leal J.B."/>
            <person name="Leite R.B."/>
        </authorList>
    </citation>
    <scope>NUCLEOTIDE SEQUENCE [LARGE SCALE GENOMIC DNA]</scope>
    <source>
        <strain evidence="1 2">IPMA8</strain>
    </source>
</reference>
<proteinExistence type="predicted"/>
<protein>
    <recommendedName>
        <fullName evidence="3">MAE-28990/MAE-18760-like HEPN domain-containing protein</fullName>
    </recommendedName>
</protein>
<name>A0ABX2CW51_9CYAN</name>
<accession>A0ABX2CW51</accession>
<dbReference type="EMBL" id="SRRZ01000035">
    <property type="protein sequence ID" value="NQE34629.1"/>
    <property type="molecule type" value="Genomic_DNA"/>
</dbReference>
<evidence type="ECO:0000313" key="1">
    <source>
        <dbReference type="EMBL" id="NQE34629.1"/>
    </source>
</evidence>
<organism evidence="1 2">
    <name type="scientific">Microcoleus asticus IPMA8</name>
    <dbReference type="NCBI Taxonomy" id="2563858"/>
    <lineage>
        <taxon>Bacteria</taxon>
        <taxon>Bacillati</taxon>
        <taxon>Cyanobacteriota</taxon>
        <taxon>Cyanophyceae</taxon>
        <taxon>Oscillatoriophycideae</taxon>
        <taxon>Oscillatoriales</taxon>
        <taxon>Microcoleaceae</taxon>
        <taxon>Microcoleus</taxon>
        <taxon>Microcoleus asticus</taxon>
    </lineage>
</organism>
<dbReference type="Proteomes" id="UP000702425">
    <property type="component" value="Unassembled WGS sequence"/>
</dbReference>